<reference evidence="2 3" key="1">
    <citation type="submission" date="2024-09" db="EMBL/GenBank/DDBJ databases">
        <authorList>
            <person name="Sun Q."/>
            <person name="Mori K."/>
        </authorList>
    </citation>
    <scope>NUCLEOTIDE SEQUENCE [LARGE SCALE GENOMIC DNA]</scope>
    <source>
        <strain evidence="2 3">CGMCC 1.9126</strain>
    </source>
</reference>
<evidence type="ECO:0000256" key="1">
    <source>
        <dbReference type="SAM" id="Coils"/>
    </source>
</evidence>
<keyword evidence="3" id="KW-1185">Reference proteome</keyword>
<comment type="caution">
    <text evidence="2">The sequence shown here is derived from an EMBL/GenBank/DDBJ whole genome shotgun (WGS) entry which is preliminary data.</text>
</comment>
<accession>A0ABV6KPI7</accession>
<proteinExistence type="predicted"/>
<keyword evidence="1" id="KW-0175">Coiled coil</keyword>
<dbReference type="RefSeq" id="WP_340906609.1">
    <property type="nucleotide sequence ID" value="NZ_JBHLUU010000005.1"/>
</dbReference>
<dbReference type="EMBL" id="JBHLUU010000005">
    <property type="protein sequence ID" value="MFC0473893.1"/>
    <property type="molecule type" value="Genomic_DNA"/>
</dbReference>
<organism evidence="2 3">
    <name type="scientific">Robertmurraya beringensis</name>
    <dbReference type="NCBI Taxonomy" id="641660"/>
    <lineage>
        <taxon>Bacteria</taxon>
        <taxon>Bacillati</taxon>
        <taxon>Bacillota</taxon>
        <taxon>Bacilli</taxon>
        <taxon>Bacillales</taxon>
        <taxon>Bacillaceae</taxon>
        <taxon>Robertmurraya</taxon>
    </lineage>
</organism>
<evidence type="ECO:0000313" key="2">
    <source>
        <dbReference type="EMBL" id="MFC0473893.1"/>
    </source>
</evidence>
<feature type="coiled-coil region" evidence="1">
    <location>
        <begin position="121"/>
        <end position="169"/>
    </location>
</feature>
<dbReference type="Proteomes" id="UP001589738">
    <property type="component" value="Unassembled WGS sequence"/>
</dbReference>
<evidence type="ECO:0000313" key="3">
    <source>
        <dbReference type="Proteomes" id="UP001589738"/>
    </source>
</evidence>
<protein>
    <submittedName>
        <fullName evidence="2">Uncharacterized protein</fullName>
    </submittedName>
</protein>
<gene>
    <name evidence="2" type="ORF">ACFFHF_00855</name>
</gene>
<sequence>MGKTSRSAGRPKALYPQEQLNLVLHLYDKNRTSKSIIKYMDVYHFSRNLFETGDISYEFTEYFWRKGDGRVAIDKMNAVYMETVFIGSQEDNKIHVVNTKDAVERYFKGKDKDKEKIIGLLSINENRLQRYIKNYESLKEKNRKNEMLLQEEREKNNLLKQKVNDYENILFMWLEASINDDVPLENLITTGKSRNPIVSYLFETAFSPNPMEGYSKFEEFRRTKKGRNKDNIVPFTDKIQKSILDDMDF</sequence>
<name>A0ABV6KPI7_9BACI</name>